<dbReference type="Gene3D" id="1.10.357.10">
    <property type="entry name" value="Tetracycline Repressor, domain 2"/>
    <property type="match status" value="1"/>
</dbReference>
<protein>
    <submittedName>
        <fullName evidence="1">TetR/AcrR family transcriptional regulator, repressor for divergent bdcA</fullName>
    </submittedName>
</protein>
<dbReference type="Proteomes" id="UP000199118">
    <property type="component" value="Unassembled WGS sequence"/>
</dbReference>
<dbReference type="EMBL" id="FNMZ01000005">
    <property type="protein sequence ID" value="SDX41851.1"/>
    <property type="molecule type" value="Genomic_DNA"/>
</dbReference>
<gene>
    <name evidence="1" type="ORF">SAMN05444336_10545</name>
</gene>
<reference evidence="1 2" key="1">
    <citation type="submission" date="2016-10" db="EMBL/GenBank/DDBJ databases">
        <authorList>
            <person name="de Groot N.N."/>
        </authorList>
    </citation>
    <scope>NUCLEOTIDE SEQUENCE [LARGE SCALE GENOMIC DNA]</scope>
    <source>
        <strain evidence="1 2">DSM 17890</strain>
    </source>
</reference>
<name>A0A1H3BJD7_9RHOB</name>
<evidence type="ECO:0000313" key="2">
    <source>
        <dbReference type="Proteomes" id="UP000199118"/>
    </source>
</evidence>
<accession>A0A1H3BJD7</accession>
<keyword evidence="2" id="KW-1185">Reference proteome</keyword>
<dbReference type="SUPFAM" id="SSF48498">
    <property type="entry name" value="Tetracyclin repressor-like, C-terminal domain"/>
    <property type="match status" value="1"/>
</dbReference>
<dbReference type="RefSeq" id="WP_218133434.1">
    <property type="nucleotide sequence ID" value="NZ_FNMZ01000005.1"/>
</dbReference>
<proteinExistence type="predicted"/>
<dbReference type="AlphaFoldDB" id="A0A1H3BJD7"/>
<organism evidence="1 2">
    <name type="scientific">Albimonas donghaensis</name>
    <dbReference type="NCBI Taxonomy" id="356660"/>
    <lineage>
        <taxon>Bacteria</taxon>
        <taxon>Pseudomonadati</taxon>
        <taxon>Pseudomonadota</taxon>
        <taxon>Alphaproteobacteria</taxon>
        <taxon>Rhodobacterales</taxon>
        <taxon>Paracoccaceae</taxon>
        <taxon>Albimonas</taxon>
    </lineage>
</organism>
<dbReference type="InterPro" id="IPR036271">
    <property type="entry name" value="Tet_transcr_reg_TetR-rel_C_sf"/>
</dbReference>
<evidence type="ECO:0000313" key="1">
    <source>
        <dbReference type="EMBL" id="SDX41851.1"/>
    </source>
</evidence>
<sequence length="131" mass="13886">MLGRYSEIGAVPLDRILRPGRPLAEALSEVLVEAARSYTADPDMSGCMVLEGLRSNDEAARAAALARRQAAEAVIHAYIADHRREEAGRLTDYISTCMAGLSAAAVAGHDRGRLLASAKLQGLAIERALGD</sequence>